<feature type="compositionally biased region" description="Pro residues" evidence="6">
    <location>
        <begin position="371"/>
        <end position="385"/>
    </location>
</feature>
<dbReference type="GO" id="GO:0004674">
    <property type="term" value="F:protein serine/threonine kinase activity"/>
    <property type="evidence" value="ECO:0007669"/>
    <property type="project" value="UniProtKB-EC"/>
</dbReference>
<evidence type="ECO:0000256" key="4">
    <source>
        <dbReference type="ARBA" id="ARBA00022777"/>
    </source>
</evidence>
<name>A0ABV0G816_9BURK</name>
<proteinExistence type="predicted"/>
<dbReference type="Proteomes" id="UP001462640">
    <property type="component" value="Unassembled WGS sequence"/>
</dbReference>
<dbReference type="InterPro" id="IPR011009">
    <property type="entry name" value="Kinase-like_dom_sf"/>
</dbReference>
<feature type="region of interest" description="Disordered" evidence="6">
    <location>
        <begin position="370"/>
        <end position="396"/>
    </location>
</feature>
<accession>A0ABV0G816</accession>
<keyword evidence="2 8" id="KW-0808">Transferase</keyword>
<dbReference type="PANTHER" id="PTHR43671">
    <property type="entry name" value="SERINE/THREONINE-PROTEIN KINASE NEK"/>
    <property type="match status" value="1"/>
</dbReference>
<evidence type="ECO:0000256" key="1">
    <source>
        <dbReference type="ARBA" id="ARBA00012513"/>
    </source>
</evidence>
<evidence type="ECO:0000256" key="5">
    <source>
        <dbReference type="ARBA" id="ARBA00022840"/>
    </source>
</evidence>
<feature type="compositionally biased region" description="Basic and acidic residues" evidence="6">
    <location>
        <begin position="479"/>
        <end position="494"/>
    </location>
</feature>
<evidence type="ECO:0000259" key="7">
    <source>
        <dbReference type="PROSITE" id="PS50011"/>
    </source>
</evidence>
<comment type="caution">
    <text evidence="8">The sequence shown here is derived from an EMBL/GenBank/DDBJ whole genome shotgun (WGS) entry which is preliminary data.</text>
</comment>
<organism evidence="8 9">
    <name type="scientific">Roseateles flavus</name>
    <dbReference type="NCBI Taxonomy" id="3149041"/>
    <lineage>
        <taxon>Bacteria</taxon>
        <taxon>Pseudomonadati</taxon>
        <taxon>Pseudomonadota</taxon>
        <taxon>Betaproteobacteria</taxon>
        <taxon>Burkholderiales</taxon>
        <taxon>Sphaerotilaceae</taxon>
        <taxon>Roseateles</taxon>
    </lineage>
</organism>
<dbReference type="PROSITE" id="PS00109">
    <property type="entry name" value="PROTEIN_KINASE_TYR"/>
    <property type="match status" value="1"/>
</dbReference>
<dbReference type="CDD" id="cd14014">
    <property type="entry name" value="STKc_PknB_like"/>
    <property type="match status" value="1"/>
</dbReference>
<keyword evidence="4 8" id="KW-0418">Kinase</keyword>
<feature type="region of interest" description="Disordered" evidence="6">
    <location>
        <begin position="463"/>
        <end position="532"/>
    </location>
</feature>
<keyword evidence="5" id="KW-0067">ATP-binding</keyword>
<dbReference type="InterPro" id="IPR008266">
    <property type="entry name" value="Tyr_kinase_AS"/>
</dbReference>
<feature type="compositionally biased region" description="Low complexity" evidence="6">
    <location>
        <begin position="501"/>
        <end position="511"/>
    </location>
</feature>
<dbReference type="EMBL" id="JBDPZC010000001">
    <property type="protein sequence ID" value="MEO3711198.1"/>
    <property type="molecule type" value="Genomic_DNA"/>
</dbReference>
<feature type="domain" description="Protein kinase" evidence="7">
    <location>
        <begin position="30"/>
        <end position="314"/>
    </location>
</feature>
<dbReference type="Gene3D" id="3.30.200.20">
    <property type="entry name" value="Phosphorylase Kinase, domain 1"/>
    <property type="match status" value="1"/>
</dbReference>
<keyword evidence="9" id="KW-1185">Reference proteome</keyword>
<dbReference type="PROSITE" id="PS50011">
    <property type="entry name" value="PROTEIN_KINASE_DOM"/>
    <property type="match status" value="1"/>
</dbReference>
<dbReference type="InterPro" id="IPR050660">
    <property type="entry name" value="NEK_Ser/Thr_kinase"/>
</dbReference>
<protein>
    <recommendedName>
        <fullName evidence="1">non-specific serine/threonine protein kinase</fullName>
        <ecNumber evidence="1">2.7.11.1</ecNumber>
    </recommendedName>
</protein>
<gene>
    <name evidence="8" type="ORF">ABDJ40_00290</name>
</gene>
<evidence type="ECO:0000313" key="8">
    <source>
        <dbReference type="EMBL" id="MEO3711198.1"/>
    </source>
</evidence>
<dbReference type="RefSeq" id="WP_347604526.1">
    <property type="nucleotide sequence ID" value="NZ_JBDPZC010000001.1"/>
</dbReference>
<evidence type="ECO:0000256" key="3">
    <source>
        <dbReference type="ARBA" id="ARBA00022741"/>
    </source>
</evidence>
<keyword evidence="3" id="KW-0547">Nucleotide-binding</keyword>
<dbReference type="SMART" id="SM00219">
    <property type="entry name" value="TyrKc"/>
    <property type="match status" value="1"/>
</dbReference>
<dbReference type="Gene3D" id="1.10.510.10">
    <property type="entry name" value="Transferase(Phosphotransferase) domain 1"/>
    <property type="match status" value="1"/>
</dbReference>
<reference evidence="8 9" key="1">
    <citation type="submission" date="2024-05" db="EMBL/GenBank/DDBJ databases">
        <title>Roseateles sp. 2.12 16S ribosomal RNA gene Genome sequencing and assembly.</title>
        <authorList>
            <person name="Woo H."/>
        </authorList>
    </citation>
    <scope>NUCLEOTIDE SEQUENCE [LARGE SCALE GENOMIC DNA]</scope>
    <source>
        <strain evidence="8 9">2.12</strain>
    </source>
</reference>
<dbReference type="Pfam" id="PF00069">
    <property type="entry name" value="Pkinase"/>
    <property type="match status" value="1"/>
</dbReference>
<evidence type="ECO:0000313" key="9">
    <source>
        <dbReference type="Proteomes" id="UP001462640"/>
    </source>
</evidence>
<dbReference type="InterPro" id="IPR000719">
    <property type="entry name" value="Prot_kinase_dom"/>
</dbReference>
<dbReference type="InterPro" id="IPR020635">
    <property type="entry name" value="Tyr_kinase_cat_dom"/>
</dbReference>
<evidence type="ECO:0000256" key="6">
    <source>
        <dbReference type="SAM" id="MobiDB-lite"/>
    </source>
</evidence>
<dbReference type="EC" id="2.7.11.1" evidence="1"/>
<evidence type="ECO:0000256" key="2">
    <source>
        <dbReference type="ARBA" id="ARBA00022679"/>
    </source>
</evidence>
<sequence>MMSDASPDRRAAASSAAPNALPAGTRFGELEILSTLAVGGFGIIYVAQDHALQRQVAIKEYMPSMLAQRNAKSKVSVRSGSQQETFDAGLRSFVNESRLLARFDHPSLLKVYRFWEANGTAYMAMPYLQGQTLRQARRAMSQQPDEPWLRRLLTALLEALELLHTESIWHRDIAPDNVFLPYGGAAPVLLDFGAARQVISDRAEGLTAILKPSYAPIEQYAESRQLRQGPWTDLYALGAMVHELILGRTPPAATARSLGDEYQSLVTLAPPGYSPELLACVDWMLRVHPQDRPQSVAHLRAALEGRMAPPEPRMTETLVVPPPVGFEETRLANDSEFAETRQLGDSDFLPTRAMDAPDLLLEDARAASAPVPLPVPEPAPAPPPSRRVSSRRGPPVGGRRWPWALGLLAAGAGTALLVSMVQLLLHRQPAAPSELALAASEPASAASADAAPAADPVLALVQSQQETASPAPPAAPADKMSDKPVDKRATDTPARKRKDPAPAAGAASSPTAPAPAPVERTPPVAAYTPGPASAPVPADTHLPVSPSEACGKRVFLARALCLDEQCATPRFHGHAECVALREAREQRQRNRN</sequence>
<dbReference type="PANTHER" id="PTHR43671:SF13">
    <property type="entry name" value="SERINE_THREONINE-PROTEIN KINASE NEK2"/>
    <property type="match status" value="1"/>
</dbReference>
<dbReference type="SUPFAM" id="SSF56112">
    <property type="entry name" value="Protein kinase-like (PK-like)"/>
    <property type="match status" value="1"/>
</dbReference>